<dbReference type="Gene3D" id="3.30.420.40">
    <property type="match status" value="1"/>
</dbReference>
<dbReference type="PANTHER" id="PTHR18964:SF149">
    <property type="entry name" value="BIFUNCTIONAL UDP-N-ACETYLGLUCOSAMINE 2-EPIMERASE_N-ACETYLMANNOSAMINE KINASE"/>
    <property type="match status" value="1"/>
</dbReference>
<proteinExistence type="predicted"/>
<dbReference type="AlphaFoldDB" id="A0A0F9EYZ3"/>
<sequence>LGTGVGSGIILDGRLLHGAHGMGGELGHMIVQPDGEQCGCGQKGCLERYTSATYLARCARRRIEVDGAAGALADVLARRGKISAKDVAEARDEGDKLAEEVWDRAMTYLAIACVNICRILDPDLIVLGGGMAGAGDSLLQPLREHFAALHWRLDEPRTSLVLATLGNDAGVIGAAGAAWQEFGP</sequence>
<dbReference type="PROSITE" id="PS01125">
    <property type="entry name" value="ROK"/>
    <property type="match status" value="1"/>
</dbReference>
<comment type="caution">
    <text evidence="1">The sequence shown here is derived from an EMBL/GenBank/DDBJ whole genome shotgun (WGS) entry which is preliminary data.</text>
</comment>
<evidence type="ECO:0000313" key="1">
    <source>
        <dbReference type="EMBL" id="KKL29038.1"/>
    </source>
</evidence>
<gene>
    <name evidence="1" type="ORF">LCGC14_2369150</name>
</gene>
<dbReference type="InterPro" id="IPR043129">
    <property type="entry name" value="ATPase_NBD"/>
</dbReference>
<dbReference type="EMBL" id="LAZR01034883">
    <property type="protein sequence ID" value="KKL29038.1"/>
    <property type="molecule type" value="Genomic_DNA"/>
</dbReference>
<dbReference type="InterPro" id="IPR049874">
    <property type="entry name" value="ROK_cs"/>
</dbReference>
<evidence type="ECO:0008006" key="2">
    <source>
        <dbReference type="Google" id="ProtNLM"/>
    </source>
</evidence>
<dbReference type="InterPro" id="IPR000600">
    <property type="entry name" value="ROK"/>
</dbReference>
<name>A0A0F9EYZ3_9ZZZZ</name>
<organism evidence="1">
    <name type="scientific">marine sediment metagenome</name>
    <dbReference type="NCBI Taxonomy" id="412755"/>
    <lineage>
        <taxon>unclassified sequences</taxon>
        <taxon>metagenomes</taxon>
        <taxon>ecological metagenomes</taxon>
    </lineage>
</organism>
<dbReference type="SUPFAM" id="SSF53067">
    <property type="entry name" value="Actin-like ATPase domain"/>
    <property type="match status" value="1"/>
</dbReference>
<protein>
    <recommendedName>
        <fullName evidence="2">ROK family protein</fullName>
    </recommendedName>
</protein>
<dbReference type="PANTHER" id="PTHR18964">
    <property type="entry name" value="ROK (REPRESSOR, ORF, KINASE) FAMILY"/>
    <property type="match status" value="1"/>
</dbReference>
<feature type="non-terminal residue" evidence="1">
    <location>
        <position position="1"/>
    </location>
</feature>
<reference evidence="1" key="1">
    <citation type="journal article" date="2015" name="Nature">
        <title>Complex archaea that bridge the gap between prokaryotes and eukaryotes.</title>
        <authorList>
            <person name="Spang A."/>
            <person name="Saw J.H."/>
            <person name="Jorgensen S.L."/>
            <person name="Zaremba-Niedzwiedzka K."/>
            <person name="Martijn J."/>
            <person name="Lind A.E."/>
            <person name="van Eijk R."/>
            <person name="Schleper C."/>
            <person name="Guy L."/>
            <person name="Ettema T.J."/>
        </authorList>
    </citation>
    <scope>NUCLEOTIDE SEQUENCE</scope>
</reference>
<dbReference type="Pfam" id="PF00480">
    <property type="entry name" value="ROK"/>
    <property type="match status" value="1"/>
</dbReference>
<accession>A0A0F9EYZ3</accession>